<dbReference type="EMBL" id="JAPDRK010000002">
    <property type="protein sequence ID" value="KAJ9615213.1"/>
    <property type="molecule type" value="Genomic_DNA"/>
</dbReference>
<dbReference type="Pfam" id="PF13577">
    <property type="entry name" value="SnoaL_4"/>
    <property type="match status" value="1"/>
</dbReference>
<evidence type="ECO:0000259" key="1">
    <source>
        <dbReference type="Pfam" id="PF13577"/>
    </source>
</evidence>
<evidence type="ECO:0000313" key="3">
    <source>
        <dbReference type="Proteomes" id="UP001172673"/>
    </source>
</evidence>
<organism evidence="2 3">
    <name type="scientific">Cladophialophora chaetospira</name>
    <dbReference type="NCBI Taxonomy" id="386627"/>
    <lineage>
        <taxon>Eukaryota</taxon>
        <taxon>Fungi</taxon>
        <taxon>Dikarya</taxon>
        <taxon>Ascomycota</taxon>
        <taxon>Pezizomycotina</taxon>
        <taxon>Eurotiomycetes</taxon>
        <taxon>Chaetothyriomycetidae</taxon>
        <taxon>Chaetothyriales</taxon>
        <taxon>Herpotrichiellaceae</taxon>
        <taxon>Cladophialophora</taxon>
    </lineage>
</organism>
<dbReference type="InterPro" id="IPR037401">
    <property type="entry name" value="SnoaL-like"/>
</dbReference>
<gene>
    <name evidence="2" type="ORF">H2200_001287</name>
</gene>
<dbReference type="InterPro" id="IPR032710">
    <property type="entry name" value="NTF2-like_dom_sf"/>
</dbReference>
<dbReference type="Gene3D" id="3.10.450.50">
    <property type="match status" value="1"/>
</dbReference>
<feature type="domain" description="SnoaL-like" evidence="1">
    <location>
        <begin position="35"/>
        <end position="166"/>
    </location>
</feature>
<reference evidence="2" key="1">
    <citation type="submission" date="2022-10" db="EMBL/GenBank/DDBJ databases">
        <title>Culturing micro-colonial fungi from biological soil crusts in the Mojave desert and describing Neophaeococcomyces mojavensis, and introducing the new genera and species Taxawa tesnikishii.</title>
        <authorList>
            <person name="Kurbessoian T."/>
            <person name="Stajich J.E."/>
        </authorList>
    </citation>
    <scope>NUCLEOTIDE SEQUENCE</scope>
    <source>
        <strain evidence="2">TK_41</strain>
    </source>
</reference>
<keyword evidence="3" id="KW-1185">Reference proteome</keyword>
<evidence type="ECO:0000313" key="2">
    <source>
        <dbReference type="EMBL" id="KAJ9615213.1"/>
    </source>
</evidence>
<dbReference type="AlphaFoldDB" id="A0AA38XKQ5"/>
<protein>
    <recommendedName>
        <fullName evidence="1">SnoaL-like domain-containing protein</fullName>
    </recommendedName>
</protein>
<dbReference type="Proteomes" id="UP001172673">
    <property type="component" value="Unassembled WGS sequence"/>
</dbReference>
<dbReference type="SUPFAM" id="SSF54427">
    <property type="entry name" value="NTF2-like"/>
    <property type="match status" value="1"/>
</dbReference>
<proteinExistence type="predicted"/>
<sequence>MSKRPALMAVDHPLSYARKEKVAHHRPRTLEEKVQHLLEIQDITDMLNEFTYALDACLADPTTLETYVELLTDDCHLHFPFGSYKGTAGVPQMVLNAESRFSRMMHMTSNLKIIFADTYKTAYGRATISVTNGLHEVHLDPNFVEGGYYYFTFRKNHNTQQWQISYLYLDISWTQGDSRGLNESGAAD</sequence>
<name>A0AA38XKQ5_9EURO</name>
<accession>A0AA38XKQ5</accession>
<comment type="caution">
    <text evidence="2">The sequence shown here is derived from an EMBL/GenBank/DDBJ whole genome shotgun (WGS) entry which is preliminary data.</text>
</comment>